<dbReference type="InterPro" id="IPR049730">
    <property type="entry name" value="SNF2/RAD54-like_C"/>
</dbReference>
<proteinExistence type="predicted"/>
<evidence type="ECO:0000313" key="5">
    <source>
        <dbReference type="EMBL" id="BEH91714.1"/>
    </source>
</evidence>
<protein>
    <submittedName>
        <fullName evidence="5">ATP-dependent helicase</fullName>
    </submittedName>
</protein>
<evidence type="ECO:0000256" key="2">
    <source>
        <dbReference type="SAM" id="Coils"/>
    </source>
</evidence>
<gene>
    <name evidence="5" type="ORF">T23_18160</name>
</gene>
<dbReference type="SMART" id="SM00490">
    <property type="entry name" value="HELICc"/>
    <property type="match status" value="1"/>
</dbReference>
<dbReference type="CDD" id="cd09178">
    <property type="entry name" value="PLDc_N_Snf2_like"/>
    <property type="match status" value="1"/>
</dbReference>
<name>A0ABN6ZF80_9FIRM</name>
<keyword evidence="5" id="KW-0547">Nucleotide-binding</keyword>
<organism evidence="5 6">
    <name type="scientific">Turicibacter faecis</name>
    <dbReference type="NCBI Taxonomy" id="2963365"/>
    <lineage>
        <taxon>Bacteria</taxon>
        <taxon>Bacillati</taxon>
        <taxon>Bacillota</taxon>
        <taxon>Erysipelotrichia</taxon>
        <taxon>Erysipelotrichales</taxon>
        <taxon>Turicibacteraceae</taxon>
        <taxon>Turicibacter</taxon>
    </lineage>
</organism>
<evidence type="ECO:0000259" key="3">
    <source>
        <dbReference type="PROSITE" id="PS51192"/>
    </source>
</evidence>
<dbReference type="SUPFAM" id="SSF56024">
    <property type="entry name" value="Phospholipase D/nuclease"/>
    <property type="match status" value="1"/>
</dbReference>
<sequence length="1058" mass="123880">MHNDLRFFTNEPGRNLQERFNSILKSNTQYFDALVGYFRTSGFYLLCDALQEVEKIRILVGINTDFKTAELIQYTNSLGEFELTLNRGKQDFCSNLVEEMNGSEDSYIIERGINTFIEWLKNGKLEMRLYPKSQIHAKVYIMRKDMSKVPDQYGSVVTGSSNFSKSGLIDNLEFNVELKDSRDVGFALDKFEELWIESIDISEEYIKTIKNETWLKEDITPYELFLKTLYEYFKEEINEDKNEQEHNDLLPDGFMNLQYQTDAVIQAKKSLENYGGVFISDVVGLGKTYICAMLAQRLKGRKLIICPPVLKDYWERTLQQFDVSAKVESLGKLDSLLSDKDLMENLKYVFVDESHRFRNQRTESFRKLHEICFNKKVILVTATPLNNYSSDIANQIYLFQSKNNSFIIPNNRNLESFFRRLDNNLKSLDKKSEDYKEALKNNSEIIRNQVLRNIMVRRTRSEIMEFYKEDLERQGLKFPKLGNPEKIVYTYNDEIEKVFNYTIEIIQNLTYARYKPLEYLDKIPEEVNTLLVSQKNMSGFMKSILVKRLESSFEAFKLTLDRFITSYEKFLKMCSNGQVFISKKIDIYDLLDNGDNKKLFELVEEDIVQYFSIDLFKANFIDMIKQDLNLLKELQKKWRKIKDDPKIFEFLKEIKNNPKLMNKKIIIFTESKETAEYVGSCLETQFPQKVLIYSGQGLKSVRQQIEANYNPNYLYEKEDDIQFLVTTDVLAEGINLHRSNVLVNYDLPWNPTRVMQRVGRINRVGTEHNKIYVFNFFPATQANAHLTLEENIVLKIQAFHDTLGEDFKYLSDDEVVSSHSLYTKINSKSLYGSEEYEEVSELKYLKIIRNIRDNNEALFSKIKKLPQKSKTGKIYKEISEDSTLTFLRKGGLKKFYITNGENCTEISFTTAMKYLESTDNDIKIKPPQEFYSHLEKNKLEFNSSLNMDDSIIEKPSRSGNEAKIIKLIKAISKCNIYTEEEAHLLKDIRKAFEEGDIPPALSKEIIRKTSKTKEPLQIYHQIVDLVPHKYLEKRKVDKNLIIGGETKIILSEYLRKEG</sequence>
<dbReference type="PANTHER" id="PTHR45766:SF6">
    <property type="entry name" value="SWI_SNF-RELATED MATRIX-ASSOCIATED ACTIN-DEPENDENT REGULATOR OF CHROMATIN SUBFAMILY A-LIKE PROTEIN 1"/>
    <property type="match status" value="1"/>
</dbReference>
<keyword evidence="5" id="KW-0347">Helicase</keyword>
<dbReference type="CDD" id="cd18793">
    <property type="entry name" value="SF2_C_SNF"/>
    <property type="match status" value="1"/>
</dbReference>
<reference evidence="5" key="1">
    <citation type="journal article" date="2024" name="Int. J. Syst. Evol. Microbiol.">
        <title>Turicibacter faecis sp. nov., isolated from faeces of heart failure mouse model.</title>
        <authorList>
            <person name="Imamura Y."/>
            <person name="Motooka D."/>
            <person name="Nakajima Y."/>
            <person name="Ito S."/>
            <person name="Kitakaze M."/>
            <person name="Iida T."/>
            <person name="Nakamura S."/>
        </authorList>
    </citation>
    <scope>NUCLEOTIDE SEQUENCE</scope>
    <source>
        <strain evidence="5">TC023</strain>
    </source>
</reference>
<dbReference type="InterPro" id="IPR014001">
    <property type="entry name" value="Helicase_ATP-bd"/>
</dbReference>
<dbReference type="Pfam" id="PF00271">
    <property type="entry name" value="Helicase_C"/>
    <property type="match status" value="1"/>
</dbReference>
<evidence type="ECO:0000256" key="1">
    <source>
        <dbReference type="ARBA" id="ARBA00022801"/>
    </source>
</evidence>
<dbReference type="Gene3D" id="3.40.50.300">
    <property type="entry name" value="P-loop containing nucleotide triphosphate hydrolases"/>
    <property type="match status" value="2"/>
</dbReference>
<keyword evidence="2" id="KW-0175">Coiled coil</keyword>
<dbReference type="InterPro" id="IPR025202">
    <property type="entry name" value="PLD-like_dom"/>
</dbReference>
<keyword evidence="6" id="KW-1185">Reference proteome</keyword>
<evidence type="ECO:0000313" key="6">
    <source>
        <dbReference type="Proteomes" id="UP001432099"/>
    </source>
</evidence>
<feature type="coiled-coil region" evidence="2">
    <location>
        <begin position="418"/>
        <end position="448"/>
    </location>
</feature>
<dbReference type="EMBL" id="AP028127">
    <property type="protein sequence ID" value="BEH91714.1"/>
    <property type="molecule type" value="Genomic_DNA"/>
</dbReference>
<feature type="domain" description="Helicase C-terminal" evidence="4">
    <location>
        <begin position="646"/>
        <end position="815"/>
    </location>
</feature>
<dbReference type="PROSITE" id="PS51194">
    <property type="entry name" value="HELICASE_CTER"/>
    <property type="match status" value="1"/>
</dbReference>
<dbReference type="SMART" id="SM00487">
    <property type="entry name" value="DEXDc"/>
    <property type="match status" value="1"/>
</dbReference>
<dbReference type="SUPFAM" id="SSF52540">
    <property type="entry name" value="P-loop containing nucleoside triphosphate hydrolases"/>
    <property type="match status" value="1"/>
</dbReference>
<dbReference type="InterPro" id="IPR027417">
    <property type="entry name" value="P-loop_NTPase"/>
</dbReference>
<evidence type="ECO:0000259" key="4">
    <source>
        <dbReference type="PROSITE" id="PS51194"/>
    </source>
</evidence>
<dbReference type="PANTHER" id="PTHR45766">
    <property type="entry name" value="DNA ANNEALING HELICASE AND ENDONUCLEASE ZRANB3 FAMILY MEMBER"/>
    <property type="match status" value="1"/>
</dbReference>
<dbReference type="PROSITE" id="PS51192">
    <property type="entry name" value="HELICASE_ATP_BIND_1"/>
    <property type="match status" value="1"/>
</dbReference>
<dbReference type="InterPro" id="IPR001650">
    <property type="entry name" value="Helicase_C-like"/>
</dbReference>
<dbReference type="RefSeq" id="WP_338617537.1">
    <property type="nucleotide sequence ID" value="NZ_AP028127.1"/>
</dbReference>
<keyword evidence="5" id="KW-0067">ATP-binding</keyword>
<dbReference type="Pfam" id="PF13091">
    <property type="entry name" value="PLDc_2"/>
    <property type="match status" value="1"/>
</dbReference>
<accession>A0ABN6ZF80</accession>
<feature type="domain" description="Helicase ATP-binding" evidence="3">
    <location>
        <begin position="268"/>
        <end position="402"/>
    </location>
</feature>
<dbReference type="Gene3D" id="3.30.870.10">
    <property type="entry name" value="Endonuclease Chain A"/>
    <property type="match status" value="1"/>
</dbReference>
<dbReference type="Proteomes" id="UP001432099">
    <property type="component" value="Chromosome"/>
</dbReference>
<dbReference type="GO" id="GO:0004386">
    <property type="term" value="F:helicase activity"/>
    <property type="evidence" value="ECO:0007669"/>
    <property type="project" value="UniProtKB-KW"/>
</dbReference>
<keyword evidence="1" id="KW-0378">Hydrolase</keyword>